<name>A0A195C9M9_9HYME</name>
<accession>A0A195C9M9</accession>
<dbReference type="PANTHER" id="PTHR28626:SF3">
    <property type="entry name" value="SRR1-LIKE PROTEIN"/>
    <property type="match status" value="1"/>
</dbReference>
<dbReference type="InterPro" id="IPR012942">
    <property type="entry name" value="SRR1-like"/>
</dbReference>
<dbReference type="GO" id="GO:0005634">
    <property type="term" value="C:nucleus"/>
    <property type="evidence" value="ECO:0007669"/>
    <property type="project" value="TreeGrafter"/>
</dbReference>
<evidence type="ECO:0000313" key="3">
    <source>
        <dbReference type="EMBL" id="KYM97569.1"/>
    </source>
</evidence>
<organism evidence="3 4">
    <name type="scientific">Cyphomyrmex costatus</name>
    <dbReference type="NCBI Taxonomy" id="456900"/>
    <lineage>
        <taxon>Eukaryota</taxon>
        <taxon>Metazoa</taxon>
        <taxon>Ecdysozoa</taxon>
        <taxon>Arthropoda</taxon>
        <taxon>Hexapoda</taxon>
        <taxon>Insecta</taxon>
        <taxon>Pterygota</taxon>
        <taxon>Neoptera</taxon>
        <taxon>Endopterygota</taxon>
        <taxon>Hymenoptera</taxon>
        <taxon>Apocrita</taxon>
        <taxon>Aculeata</taxon>
        <taxon>Formicoidea</taxon>
        <taxon>Formicidae</taxon>
        <taxon>Myrmicinae</taxon>
        <taxon>Cyphomyrmex</taxon>
    </lineage>
</organism>
<comment type="similarity">
    <text evidence="1">Belongs to the SRR1 family.</text>
</comment>
<dbReference type="GO" id="GO:0005737">
    <property type="term" value="C:cytoplasm"/>
    <property type="evidence" value="ECO:0007669"/>
    <property type="project" value="TreeGrafter"/>
</dbReference>
<reference evidence="3 4" key="1">
    <citation type="submission" date="2016-03" db="EMBL/GenBank/DDBJ databases">
        <title>Cyphomyrmex costatus WGS genome.</title>
        <authorList>
            <person name="Nygaard S."/>
            <person name="Hu H."/>
            <person name="Boomsma J."/>
            <person name="Zhang G."/>
        </authorList>
    </citation>
    <scope>NUCLEOTIDE SEQUENCE [LARGE SCALE GENOMIC DNA]</scope>
    <source>
        <strain evidence="3">MS0001</strain>
        <tissue evidence="3">Whole body</tissue>
    </source>
</reference>
<proteinExistence type="inferred from homology"/>
<gene>
    <name evidence="3" type="ORF">ALC62_11863</name>
</gene>
<evidence type="ECO:0000313" key="4">
    <source>
        <dbReference type="Proteomes" id="UP000078542"/>
    </source>
</evidence>
<dbReference type="AlphaFoldDB" id="A0A195C9M9"/>
<protein>
    <submittedName>
        <fullName evidence="3">SRR1-like protein</fullName>
    </submittedName>
</protein>
<keyword evidence="4" id="KW-1185">Reference proteome</keyword>
<sequence length="375" mass="43259">MSEEDNFVVVTRRGRRNGRRINLNGNSLASVIIEQDYEINHDRLLRTLDKAVGGIRDTSFIKFIFSRLSESLATLGSNGISEIVCYGLGRFSQNRSSRCQLAFLLCLKAQYESIRIHVYDPAFYPEEVQTLRTLGLEVIETNEEGKRVVQRDRTTLVFMPHCSRHLTNNFLYANWGDGLSSCILLANSLSKTVNNCLHKDLLNTAGYILRIHPYVTEIQLENSFMYREVFHNLNIHIFTRQNLLKVPADFWSSKEEPQYLTKDVEFVTANTATMNNNIKIIRSLLQEVRKVSQTKNIKENAMLHYVMEQAHAHKETSEVLCKEREELKNLAGMYICYLKSQQACKDIRKQYTGKGQRNIKETADLIGFKLPHDPK</sequence>
<evidence type="ECO:0000259" key="2">
    <source>
        <dbReference type="Pfam" id="PF07985"/>
    </source>
</evidence>
<dbReference type="InterPro" id="IPR040044">
    <property type="entry name" value="SRR1L"/>
</dbReference>
<dbReference type="PANTHER" id="PTHR28626">
    <property type="entry name" value="SRR1-LIKE PROTEIN"/>
    <property type="match status" value="1"/>
</dbReference>
<dbReference type="Proteomes" id="UP000078542">
    <property type="component" value="Unassembled WGS sequence"/>
</dbReference>
<feature type="domain" description="SRR1-like" evidence="2">
    <location>
        <begin position="74"/>
        <end position="237"/>
    </location>
</feature>
<dbReference type="EMBL" id="KQ978068">
    <property type="protein sequence ID" value="KYM97569.1"/>
    <property type="molecule type" value="Genomic_DNA"/>
</dbReference>
<evidence type="ECO:0000256" key="1">
    <source>
        <dbReference type="ARBA" id="ARBA00009856"/>
    </source>
</evidence>
<dbReference type="Pfam" id="PF07985">
    <property type="entry name" value="SRR1"/>
    <property type="match status" value="1"/>
</dbReference>